<organism evidence="4 5">
    <name type="scientific">Arenimonas composti TR7-09 = DSM 18010</name>
    <dbReference type="NCBI Taxonomy" id="1121013"/>
    <lineage>
        <taxon>Bacteria</taxon>
        <taxon>Pseudomonadati</taxon>
        <taxon>Pseudomonadota</taxon>
        <taxon>Gammaproteobacteria</taxon>
        <taxon>Lysobacterales</taxon>
        <taxon>Lysobacteraceae</taxon>
        <taxon>Arenimonas</taxon>
    </lineage>
</organism>
<dbReference type="SMART" id="SM00028">
    <property type="entry name" value="TPR"/>
    <property type="match status" value="3"/>
</dbReference>
<dbReference type="Pfam" id="PF12895">
    <property type="entry name" value="ANAPC3"/>
    <property type="match status" value="1"/>
</dbReference>
<dbReference type="STRING" id="1121013.GCA_000426365_02119"/>
<dbReference type="Gene3D" id="1.25.40.10">
    <property type="entry name" value="Tetratricopeptide repeat domain"/>
    <property type="match status" value="2"/>
</dbReference>
<feature type="signal peptide" evidence="3">
    <location>
        <begin position="1"/>
        <end position="21"/>
    </location>
</feature>
<feature type="repeat" description="TPR" evidence="1">
    <location>
        <begin position="178"/>
        <end position="211"/>
    </location>
</feature>
<evidence type="ECO:0000256" key="2">
    <source>
        <dbReference type="SAM" id="MobiDB-lite"/>
    </source>
</evidence>
<dbReference type="PANTHER" id="PTHR12558:SF13">
    <property type="entry name" value="CELL DIVISION CYCLE PROTEIN 27 HOMOLOG"/>
    <property type="match status" value="1"/>
</dbReference>
<dbReference type="PANTHER" id="PTHR12558">
    <property type="entry name" value="CELL DIVISION CYCLE 16,23,27"/>
    <property type="match status" value="1"/>
</dbReference>
<dbReference type="InterPro" id="IPR011990">
    <property type="entry name" value="TPR-like_helical_dom_sf"/>
</dbReference>
<dbReference type="PROSITE" id="PS50005">
    <property type="entry name" value="TPR"/>
    <property type="match status" value="1"/>
</dbReference>
<protein>
    <submittedName>
        <fullName evidence="4">Uncharacterized protein</fullName>
    </submittedName>
</protein>
<dbReference type="PROSITE" id="PS50293">
    <property type="entry name" value="TPR_REGION"/>
    <property type="match status" value="1"/>
</dbReference>
<dbReference type="eggNOG" id="COG0457">
    <property type="taxonomic scope" value="Bacteria"/>
</dbReference>
<evidence type="ECO:0000256" key="3">
    <source>
        <dbReference type="SAM" id="SignalP"/>
    </source>
</evidence>
<dbReference type="Pfam" id="PF14559">
    <property type="entry name" value="TPR_19"/>
    <property type="match status" value="1"/>
</dbReference>
<sequence length="432" mass="46989">MKASHPLTVAIALLLGTSVVANDAWAQLAGRDRDDRRGRSEQAAAPAEDFPNATRESPKPSSNQRTQRLMKRLQDSYDAEGKERDVLTTADEILANERATPYEKGIAGLMAGSAAMNLEDYDGAVRYLEGAIAGNALPNNNHFNAMLILGQVHFNEEQYPQAVETLTKLIAESGTTDSTTYLLLGAAYYHQEQYEQAIAPLQKAIELDTAGRNTQAMSMLMSAYEETDRGGEALAMAEAMYQKNPDDKRALLNLVSLYTNADMTDKAVALLDQARAKGMITTADDYRRLFGTYFNLQREADAAAVIQEGLDKNILPKDGATYTYLAQAHYFSENIPGAIAAAQAGLPHAQDGQLALFLAQVLNQEDRNAESIAAAREALAKGLQKPGEAWMVIARAEYYSDNVAGARAAFQEAAKDPSTRSQAQAELAKLNR</sequence>
<evidence type="ECO:0000256" key="1">
    <source>
        <dbReference type="PROSITE-ProRule" id="PRU00339"/>
    </source>
</evidence>
<dbReference type="OrthoDB" id="5964849at2"/>
<feature type="compositionally biased region" description="Basic and acidic residues" evidence="2">
    <location>
        <begin position="30"/>
        <end position="40"/>
    </location>
</feature>
<dbReference type="Proteomes" id="UP000029391">
    <property type="component" value="Unassembled WGS sequence"/>
</dbReference>
<dbReference type="RefSeq" id="WP_051239882.1">
    <property type="nucleotide sequence ID" value="NZ_AUFF01000006.1"/>
</dbReference>
<evidence type="ECO:0000313" key="5">
    <source>
        <dbReference type="Proteomes" id="UP000029391"/>
    </source>
</evidence>
<reference evidence="4 5" key="1">
    <citation type="submission" date="2013-09" db="EMBL/GenBank/DDBJ databases">
        <title>Genome sequencing of Arenimonas composti.</title>
        <authorList>
            <person name="Chen F."/>
            <person name="Wang G."/>
        </authorList>
    </citation>
    <scope>NUCLEOTIDE SEQUENCE [LARGE SCALE GENOMIC DNA]</scope>
    <source>
        <strain evidence="4 5">TR7-09</strain>
    </source>
</reference>
<keyword evidence="5" id="KW-1185">Reference proteome</keyword>
<keyword evidence="1" id="KW-0802">TPR repeat</keyword>
<dbReference type="InterPro" id="IPR019734">
    <property type="entry name" value="TPR_rpt"/>
</dbReference>
<name>A0A091BIW2_9GAMM</name>
<comment type="caution">
    <text evidence="4">The sequence shown here is derived from an EMBL/GenBank/DDBJ whole genome shotgun (WGS) entry which is preliminary data.</text>
</comment>
<dbReference type="SUPFAM" id="SSF48452">
    <property type="entry name" value="TPR-like"/>
    <property type="match status" value="2"/>
</dbReference>
<keyword evidence="3" id="KW-0732">Signal</keyword>
<accession>A0A091BIW2</accession>
<feature type="region of interest" description="Disordered" evidence="2">
    <location>
        <begin position="30"/>
        <end position="67"/>
    </location>
</feature>
<dbReference type="Pfam" id="PF13432">
    <property type="entry name" value="TPR_16"/>
    <property type="match status" value="1"/>
</dbReference>
<evidence type="ECO:0000313" key="4">
    <source>
        <dbReference type="EMBL" id="KFN50729.1"/>
    </source>
</evidence>
<gene>
    <name evidence="4" type="ORF">P873_06080</name>
</gene>
<dbReference type="AlphaFoldDB" id="A0A091BIW2"/>
<proteinExistence type="predicted"/>
<dbReference type="EMBL" id="AWXU01000017">
    <property type="protein sequence ID" value="KFN50729.1"/>
    <property type="molecule type" value="Genomic_DNA"/>
</dbReference>
<feature type="region of interest" description="Disordered" evidence="2">
    <location>
        <begin position="412"/>
        <end position="432"/>
    </location>
</feature>
<feature type="chain" id="PRO_5001871285" evidence="3">
    <location>
        <begin position="22"/>
        <end position="432"/>
    </location>
</feature>